<evidence type="ECO:0000259" key="4">
    <source>
        <dbReference type="PROSITE" id="PS50110"/>
    </source>
</evidence>
<feature type="modified residue" description="4-aspartylphosphate" evidence="3">
    <location>
        <position position="2"/>
    </location>
</feature>
<keyword evidence="3" id="KW-0597">Phosphoprotein</keyword>
<organism evidence="5 6">
    <name type="scientific">[Clostridium] citroniae WAL-19142</name>
    <dbReference type="NCBI Taxonomy" id="742734"/>
    <lineage>
        <taxon>Bacteria</taxon>
        <taxon>Bacillati</taxon>
        <taxon>Bacillota</taxon>
        <taxon>Clostridia</taxon>
        <taxon>Lachnospirales</taxon>
        <taxon>Lachnospiraceae</taxon>
        <taxon>Enterocloster</taxon>
    </lineage>
</organism>
<dbReference type="PROSITE" id="PS50110">
    <property type="entry name" value="RESPONSE_REGULATORY"/>
    <property type="match status" value="1"/>
</dbReference>
<reference evidence="5 6" key="1">
    <citation type="submission" date="2011-04" db="EMBL/GenBank/DDBJ databases">
        <title>The Genome Sequence of Clostridium citroniae WAL-19142.</title>
        <authorList>
            <consortium name="The Broad Institute Genome Sequencing Platform"/>
            <person name="Earl A."/>
            <person name="Ward D."/>
            <person name="Feldgarden M."/>
            <person name="Gevers D."/>
            <person name="Warren Y.A."/>
            <person name="Tyrrell K.L."/>
            <person name="Citron D.M."/>
            <person name="Goldstein E.J."/>
            <person name="Daigneault M."/>
            <person name="Allen-Vercoe E."/>
            <person name="Young S.K."/>
            <person name="Zeng Q."/>
            <person name="Gargeya S."/>
            <person name="Fitzgerald M."/>
            <person name="Haas B."/>
            <person name="Abouelleil A."/>
            <person name="Alvarado L."/>
            <person name="Arachchi H.M."/>
            <person name="Berlin A."/>
            <person name="Brown A."/>
            <person name="Chapman S.B."/>
            <person name="Chen Z."/>
            <person name="Dunbar C."/>
            <person name="Freedman E."/>
            <person name="Gearin G."/>
            <person name="Gellesch M."/>
            <person name="Goldberg J."/>
            <person name="Griggs A."/>
            <person name="Gujja S."/>
            <person name="Heilman E.R."/>
            <person name="Heiman D."/>
            <person name="Howarth C."/>
            <person name="Larson L."/>
            <person name="Lui A."/>
            <person name="MacDonald P.J."/>
            <person name="Mehta T."/>
            <person name="Montmayeur A."/>
            <person name="Murphy C."/>
            <person name="Neiman D."/>
            <person name="Pearson M."/>
            <person name="Priest M."/>
            <person name="Roberts A."/>
            <person name="Saif S."/>
            <person name="Shea T."/>
            <person name="Shenoy N."/>
            <person name="Sisk P."/>
            <person name="Stolte C."/>
            <person name="Sykes S."/>
            <person name="White J."/>
            <person name="Yandava C."/>
            <person name="Wortman J."/>
            <person name="Nusbaum C."/>
            <person name="Birren B."/>
        </authorList>
    </citation>
    <scope>NUCLEOTIDE SEQUENCE [LARGE SCALE GENOMIC DNA]</scope>
    <source>
        <strain evidence="5 6">WAL-19142</strain>
    </source>
</reference>
<proteinExistence type="predicted"/>
<dbReference type="SUPFAM" id="SSF52172">
    <property type="entry name" value="CheY-like"/>
    <property type="match status" value="1"/>
</dbReference>
<evidence type="ECO:0000256" key="2">
    <source>
        <dbReference type="ARBA" id="ARBA00024867"/>
    </source>
</evidence>
<dbReference type="OrthoDB" id="9802383at2"/>
<evidence type="ECO:0000313" key="5">
    <source>
        <dbReference type="EMBL" id="KMW16930.1"/>
    </source>
</evidence>
<dbReference type="EMBL" id="ADLK01000028">
    <property type="protein sequence ID" value="KMW16930.1"/>
    <property type="molecule type" value="Genomic_DNA"/>
</dbReference>
<feature type="domain" description="Response regulatory" evidence="4">
    <location>
        <begin position="1"/>
        <end position="65"/>
    </location>
</feature>
<evidence type="ECO:0000256" key="1">
    <source>
        <dbReference type="ARBA" id="ARBA00018672"/>
    </source>
</evidence>
<protein>
    <recommendedName>
        <fullName evidence="1">Stage 0 sporulation protein A homolog</fullName>
    </recommendedName>
</protein>
<gene>
    <name evidence="5" type="ORF">HMPREF9470_03583</name>
</gene>
<dbReference type="Pfam" id="PF00072">
    <property type="entry name" value="Response_reg"/>
    <property type="match status" value="1"/>
</dbReference>
<dbReference type="Gene3D" id="3.40.50.2300">
    <property type="match status" value="1"/>
</dbReference>
<dbReference type="InterPro" id="IPR001789">
    <property type="entry name" value="Sig_transdc_resp-reg_receiver"/>
</dbReference>
<dbReference type="InterPro" id="IPR011006">
    <property type="entry name" value="CheY-like_superfamily"/>
</dbReference>
<dbReference type="Proteomes" id="UP000037392">
    <property type="component" value="Unassembled WGS sequence"/>
</dbReference>
<dbReference type="PATRIC" id="fig|742734.4.peg.3845"/>
<dbReference type="AlphaFoldDB" id="A0A0J9EMN4"/>
<dbReference type="GO" id="GO:0000160">
    <property type="term" value="P:phosphorelay signal transduction system"/>
    <property type="evidence" value="ECO:0007669"/>
    <property type="project" value="InterPro"/>
</dbReference>
<accession>A0A0J9EMN4</accession>
<sequence>MDIQMRFMDGMSTAEAIREKDGEVVIIFITNMAQYAIRGYEVQAMYFVLNPVSYVALSRKIDRALEGSGISGGGDRFSPMTLPGRR</sequence>
<name>A0A0J9EMN4_9FIRM</name>
<comment type="caution">
    <text evidence="5">The sequence shown here is derived from an EMBL/GenBank/DDBJ whole genome shotgun (WGS) entry which is preliminary data.</text>
</comment>
<evidence type="ECO:0000256" key="3">
    <source>
        <dbReference type="PROSITE-ProRule" id="PRU00169"/>
    </source>
</evidence>
<evidence type="ECO:0000313" key="6">
    <source>
        <dbReference type="Proteomes" id="UP000037392"/>
    </source>
</evidence>
<comment type="function">
    <text evidence="2">May play the central regulatory role in sporulation. It may be an element of the effector pathway responsible for the activation of sporulation genes in response to nutritional stress. Spo0A may act in concert with spo0H (a sigma factor) to control the expression of some genes that are critical to the sporulation process.</text>
</comment>